<feature type="domain" description="FAM13A-like" evidence="3">
    <location>
        <begin position="485"/>
        <end position="550"/>
    </location>
</feature>
<protein>
    <submittedName>
        <fullName evidence="6">ALMS_motif domain-containing protein</fullName>
    </submittedName>
</protein>
<dbReference type="AlphaFoldDB" id="A0A183ATP3"/>
<dbReference type="Proteomes" id="UP000272942">
    <property type="component" value="Unassembled WGS sequence"/>
</dbReference>
<gene>
    <name evidence="4" type="ORF">ECPE_LOCUS10328</name>
</gene>
<evidence type="ECO:0000313" key="6">
    <source>
        <dbReference type="WBParaSite" id="ECPE_0001036001-mRNA-1"/>
    </source>
</evidence>
<sequence>MINLAEVRAAIKELHNRSTVPEPDSPEATIALAETYDKTLVNSDEPNPCLPTSEVLLSDPCDTVFKTRDITSRSATLPINSPLRNPRIDWSSNVINPKYSVDAEFSPGPELPRGGSDDMECQITFNGQQTVPRGVSSHLRHSTNNLGTAMRKPEQTLSETLAVLTHRLAEKRCSAKRPECLQLMTRKQIEEEKLDLQKALLYFEGLHGRPSGRHERLIMRPLYDRYRSVKRMLNQESQMEKSPPASVEAFKTAQCENKHVVSSEGDSGQTDNPLSSSTSAHVRPFVLDDPREVWDKGTQSKFATLPNALTHLNEYRESTPSEILGQKHTVQNDTKSISVGSLSQSTTSCQAKNSRMHRSELHLAGYNASSQSDDRRTPFRNPSAGDGDVDTRDRIGLSGSGFRRSSVLGSGSSSMIDQVQLTDTGANMSATYTPSFGLPHSSSHTANLVIEKDSSVTCSLSGLTLPNPIGRNEATEDDPKKWPLSRLRNEVTVVRESKRQLQKILKEFEHDFEQTTGHKVERADRSSMRNEYTRYKFLKSRLALLEAELRSRVN</sequence>
<dbReference type="PANTHER" id="PTHR15904">
    <property type="entry name" value="FAM13"/>
    <property type="match status" value="1"/>
</dbReference>
<dbReference type="PANTHER" id="PTHR15904:SF17">
    <property type="entry name" value="RHO-GAP DOMAIN-CONTAINING PROTEIN"/>
    <property type="match status" value="1"/>
</dbReference>
<feature type="compositionally biased region" description="Polar residues" evidence="2">
    <location>
        <begin position="264"/>
        <end position="280"/>
    </location>
</feature>
<dbReference type="WBParaSite" id="ECPE_0001036001-mRNA-1">
    <property type="protein sequence ID" value="ECPE_0001036001-mRNA-1"/>
    <property type="gene ID" value="ECPE_0001036001"/>
</dbReference>
<evidence type="ECO:0000256" key="1">
    <source>
        <dbReference type="ARBA" id="ARBA00007549"/>
    </source>
</evidence>
<evidence type="ECO:0000259" key="3">
    <source>
        <dbReference type="Pfam" id="PF26116"/>
    </source>
</evidence>
<evidence type="ECO:0000313" key="5">
    <source>
        <dbReference type="Proteomes" id="UP000272942"/>
    </source>
</evidence>
<dbReference type="InterPro" id="IPR039102">
    <property type="entry name" value="FAM13"/>
</dbReference>
<dbReference type="EMBL" id="UZAN01048895">
    <property type="protein sequence ID" value="VDP86883.1"/>
    <property type="molecule type" value="Genomic_DNA"/>
</dbReference>
<reference evidence="4 5" key="2">
    <citation type="submission" date="2018-11" db="EMBL/GenBank/DDBJ databases">
        <authorList>
            <consortium name="Pathogen Informatics"/>
        </authorList>
    </citation>
    <scope>NUCLEOTIDE SEQUENCE [LARGE SCALE GENOMIC DNA]</scope>
    <source>
        <strain evidence="4 5">Egypt</strain>
    </source>
</reference>
<keyword evidence="5" id="KW-1185">Reference proteome</keyword>
<evidence type="ECO:0000256" key="2">
    <source>
        <dbReference type="SAM" id="MobiDB-lite"/>
    </source>
</evidence>
<reference evidence="6" key="1">
    <citation type="submission" date="2016-06" db="UniProtKB">
        <authorList>
            <consortium name="WormBaseParasite"/>
        </authorList>
    </citation>
    <scope>IDENTIFICATION</scope>
</reference>
<feature type="region of interest" description="Disordered" evidence="2">
    <location>
        <begin position="256"/>
        <end position="282"/>
    </location>
</feature>
<proteinExistence type="inferred from homology"/>
<comment type="similarity">
    <text evidence="1">Belongs to the FAM13 family.</text>
</comment>
<dbReference type="Pfam" id="PF26116">
    <property type="entry name" value="FAM13A"/>
    <property type="match status" value="1"/>
</dbReference>
<name>A0A183ATP3_9TREM</name>
<evidence type="ECO:0000313" key="4">
    <source>
        <dbReference type="EMBL" id="VDP86883.1"/>
    </source>
</evidence>
<organism evidence="6">
    <name type="scientific">Echinostoma caproni</name>
    <dbReference type="NCBI Taxonomy" id="27848"/>
    <lineage>
        <taxon>Eukaryota</taxon>
        <taxon>Metazoa</taxon>
        <taxon>Spiralia</taxon>
        <taxon>Lophotrochozoa</taxon>
        <taxon>Platyhelminthes</taxon>
        <taxon>Trematoda</taxon>
        <taxon>Digenea</taxon>
        <taxon>Plagiorchiida</taxon>
        <taxon>Echinostomata</taxon>
        <taxon>Echinostomatoidea</taxon>
        <taxon>Echinostomatidae</taxon>
        <taxon>Echinostoma</taxon>
    </lineage>
</organism>
<feature type="compositionally biased region" description="Low complexity" evidence="2">
    <location>
        <begin position="396"/>
        <end position="410"/>
    </location>
</feature>
<accession>A0A183ATP3</accession>
<dbReference type="InterPro" id="IPR059029">
    <property type="entry name" value="FAM13A_dom"/>
</dbReference>
<feature type="region of interest" description="Disordered" evidence="2">
    <location>
        <begin position="366"/>
        <end position="410"/>
    </location>
</feature>
<dbReference type="OrthoDB" id="185175at2759"/>